<dbReference type="EMBL" id="JAGIOC010000001">
    <property type="protein sequence ID" value="MBP2409642.1"/>
    <property type="molecule type" value="Genomic_DNA"/>
</dbReference>
<keyword evidence="2" id="KW-1185">Reference proteome</keyword>
<proteinExistence type="predicted"/>
<evidence type="ECO:0000313" key="1">
    <source>
        <dbReference type="EMBL" id="MBP2409642.1"/>
    </source>
</evidence>
<comment type="caution">
    <text evidence="1">The sequence shown here is derived from an EMBL/GenBank/DDBJ whole genome shotgun (WGS) entry which is preliminary data.</text>
</comment>
<dbReference type="Proteomes" id="UP000698222">
    <property type="component" value="Unassembled WGS sequence"/>
</dbReference>
<reference evidence="1 2" key="1">
    <citation type="submission" date="2021-03" db="EMBL/GenBank/DDBJ databases">
        <title>Sequencing the genomes of 1000 actinobacteria strains.</title>
        <authorList>
            <person name="Klenk H.-P."/>
        </authorList>
    </citation>
    <scope>NUCLEOTIDE SEQUENCE [LARGE SCALE GENOMIC DNA]</scope>
    <source>
        <strain evidence="1 2">DSM 14564</strain>
    </source>
</reference>
<accession>A0ABS4YLG5</accession>
<gene>
    <name evidence="1" type="ORF">JOF44_002545</name>
</gene>
<name>A0ABS4YLG5_9MICO</name>
<dbReference type="InterPro" id="IPR023833">
    <property type="entry name" value="Signal_pept_SipW-depend-type"/>
</dbReference>
<protein>
    <submittedName>
        <fullName evidence="1">Ribosomally synthesized peptide with SipW-like signal peptide</fullName>
    </submittedName>
</protein>
<dbReference type="NCBIfam" id="TIGR04088">
    <property type="entry name" value="cognate_SipW"/>
    <property type="match status" value="1"/>
</dbReference>
<evidence type="ECO:0000313" key="2">
    <source>
        <dbReference type="Proteomes" id="UP000698222"/>
    </source>
</evidence>
<sequence length="198" mass="20073">MTTETTRATQRRRKALAITAGGLVLGVGGAMTLASWTDTEVADGSFAAGSFALASSTDGTTFVDTSAPADALTLSFDELAQNLSPSDSATAVYAVRLDQSSSYAATVDGAVTASGTAADNLSSSIEQVSDIDATETIGSLVAAESVTAGTEHPDLFELDALSDVVYLKVTVTADSELRQGESADVTWTLTGTSGESLA</sequence>
<organism evidence="1 2">
    <name type="scientific">Brachybacterium fresconis</name>
    <dbReference type="NCBI Taxonomy" id="173363"/>
    <lineage>
        <taxon>Bacteria</taxon>
        <taxon>Bacillati</taxon>
        <taxon>Actinomycetota</taxon>
        <taxon>Actinomycetes</taxon>
        <taxon>Micrococcales</taxon>
        <taxon>Dermabacteraceae</taxon>
        <taxon>Brachybacterium</taxon>
    </lineage>
</organism>
<dbReference type="RefSeq" id="WP_209891962.1">
    <property type="nucleotide sequence ID" value="NZ_BAAAJV010000006.1"/>
</dbReference>